<dbReference type="Proteomes" id="UP000296049">
    <property type="component" value="Unassembled WGS sequence"/>
</dbReference>
<evidence type="ECO:0000256" key="1">
    <source>
        <dbReference type="SAM" id="MobiDB-lite"/>
    </source>
</evidence>
<dbReference type="AlphaFoldDB" id="R0LHP8"/>
<reference evidence="3" key="1">
    <citation type="journal article" date="2013" name="Nat. Genet.">
        <title>The duck genome and transcriptome provide insight into an avian influenza virus reservoir species.</title>
        <authorList>
            <person name="Huang Y."/>
            <person name="Li Y."/>
            <person name="Burt D.W."/>
            <person name="Chen H."/>
            <person name="Zhang Y."/>
            <person name="Qian W."/>
            <person name="Kim H."/>
            <person name="Gan S."/>
            <person name="Zhao Y."/>
            <person name="Li J."/>
            <person name="Yi K."/>
            <person name="Feng H."/>
            <person name="Zhu P."/>
            <person name="Li B."/>
            <person name="Liu Q."/>
            <person name="Fairley S."/>
            <person name="Magor K.E."/>
            <person name="Du Z."/>
            <person name="Hu X."/>
            <person name="Goodman L."/>
            <person name="Tafer H."/>
            <person name="Vignal A."/>
            <person name="Lee T."/>
            <person name="Kim K.W."/>
            <person name="Sheng Z."/>
            <person name="An Y."/>
            <person name="Searle S."/>
            <person name="Herrero J."/>
            <person name="Groenen M.A."/>
            <person name="Crooijmans R.P."/>
            <person name="Faraut T."/>
            <person name="Cai Q."/>
            <person name="Webster R.G."/>
            <person name="Aldridge J.R."/>
            <person name="Warren W.C."/>
            <person name="Bartschat S."/>
            <person name="Kehr S."/>
            <person name="Marz M."/>
            <person name="Stadler P.F."/>
            <person name="Smith J."/>
            <person name="Kraus R.H."/>
            <person name="Zhao Y."/>
            <person name="Ren L."/>
            <person name="Fei J."/>
            <person name="Morisson M."/>
            <person name="Kaiser P."/>
            <person name="Griffin D.K."/>
            <person name="Rao M."/>
            <person name="Pitel F."/>
            <person name="Wang J."/>
            <person name="Li N."/>
        </authorList>
    </citation>
    <scope>NUCLEOTIDE SEQUENCE [LARGE SCALE GENOMIC DNA]</scope>
</reference>
<keyword evidence="3" id="KW-1185">Reference proteome</keyword>
<feature type="compositionally biased region" description="Pro residues" evidence="1">
    <location>
        <begin position="15"/>
        <end position="34"/>
    </location>
</feature>
<proteinExistence type="predicted"/>
<dbReference type="EMBL" id="KB743113">
    <property type="protein sequence ID" value="EOB01165.1"/>
    <property type="molecule type" value="Genomic_DNA"/>
</dbReference>
<evidence type="ECO:0000313" key="3">
    <source>
        <dbReference type="Proteomes" id="UP000296049"/>
    </source>
</evidence>
<gene>
    <name evidence="2" type="ORF">Anapl_04778</name>
</gene>
<sequence length="127" mass="13457">MAPRKRVAGLAFPMRLPPPPPPFSPSSPPPPPPLAACRLLPAPTSSLRHPRPGGGDSGGLDRPEHPKGPRRLTLPPSSRRPRGHGAAREPVQESEAEQQGAELGERAGAGGEKGGKKEKKERESRWG</sequence>
<evidence type="ECO:0000313" key="2">
    <source>
        <dbReference type="EMBL" id="EOB01165.1"/>
    </source>
</evidence>
<feature type="compositionally biased region" description="Basic and acidic residues" evidence="1">
    <location>
        <begin position="113"/>
        <end position="127"/>
    </location>
</feature>
<name>R0LHP8_ANAPL</name>
<protein>
    <submittedName>
        <fullName evidence="2">Uncharacterized protein</fullName>
    </submittedName>
</protein>
<organism evidence="2 3">
    <name type="scientific">Anas platyrhynchos</name>
    <name type="common">Mallard</name>
    <name type="synonym">Anas boschas</name>
    <dbReference type="NCBI Taxonomy" id="8839"/>
    <lineage>
        <taxon>Eukaryota</taxon>
        <taxon>Metazoa</taxon>
        <taxon>Chordata</taxon>
        <taxon>Craniata</taxon>
        <taxon>Vertebrata</taxon>
        <taxon>Euteleostomi</taxon>
        <taxon>Archelosauria</taxon>
        <taxon>Archosauria</taxon>
        <taxon>Dinosauria</taxon>
        <taxon>Saurischia</taxon>
        <taxon>Theropoda</taxon>
        <taxon>Coelurosauria</taxon>
        <taxon>Aves</taxon>
        <taxon>Neognathae</taxon>
        <taxon>Galloanserae</taxon>
        <taxon>Anseriformes</taxon>
        <taxon>Anatidae</taxon>
        <taxon>Anatinae</taxon>
        <taxon>Anas</taxon>
    </lineage>
</organism>
<feature type="region of interest" description="Disordered" evidence="1">
    <location>
        <begin position="1"/>
        <end position="127"/>
    </location>
</feature>
<accession>R0LHP8</accession>